<protein>
    <recommendedName>
        <fullName evidence="2">DUF7344 domain-containing protein</fullName>
    </recommendedName>
</protein>
<evidence type="ECO:0000259" key="2">
    <source>
        <dbReference type="Pfam" id="PF24035"/>
    </source>
</evidence>
<gene>
    <name evidence="3" type="ORF">DWB78_12690</name>
    <name evidence="4" type="ORF">SAMN05216278_0653</name>
</gene>
<organism evidence="4 5">
    <name type="scientific">Halopelagius longus</name>
    <dbReference type="NCBI Taxonomy" id="1236180"/>
    <lineage>
        <taxon>Archaea</taxon>
        <taxon>Methanobacteriati</taxon>
        <taxon>Methanobacteriota</taxon>
        <taxon>Stenosarchaea group</taxon>
        <taxon>Halobacteria</taxon>
        <taxon>Halobacteriales</taxon>
        <taxon>Haloferacaceae</taxon>
    </lineage>
</organism>
<dbReference type="Gene3D" id="1.10.10.10">
    <property type="entry name" value="Winged helix-like DNA-binding domain superfamily/Winged helix DNA-binding domain"/>
    <property type="match status" value="1"/>
</dbReference>
<dbReference type="EMBL" id="FNKQ01000001">
    <property type="protein sequence ID" value="SDQ14891.1"/>
    <property type="molecule type" value="Genomic_DNA"/>
</dbReference>
<feature type="domain" description="DUF7344" evidence="2">
    <location>
        <begin position="35"/>
        <end position="114"/>
    </location>
</feature>
<sequence length="136" mass="15154">MLIRGETLGSDVTHELSERDPSEFDADGDRLDELFDVLSHRHRRFVLDTLLTAALPVPVKELTTDLVEWEANRPVSGRSGDERDGIEISLVHNHLPKMADAGFVRYDAADRTVTLADRTDEVRPYLQAVVADGGDD</sequence>
<dbReference type="AlphaFoldDB" id="A0A1H0YJ00"/>
<feature type="compositionally biased region" description="Basic and acidic residues" evidence="1">
    <location>
        <begin position="12"/>
        <end position="23"/>
    </location>
</feature>
<evidence type="ECO:0000313" key="6">
    <source>
        <dbReference type="Proteomes" id="UP000255421"/>
    </source>
</evidence>
<dbReference type="Proteomes" id="UP000199289">
    <property type="component" value="Unassembled WGS sequence"/>
</dbReference>
<reference evidence="3 6" key="3">
    <citation type="submission" date="2018-07" db="EMBL/GenBank/DDBJ databases">
        <title>Genome sequence of extremly halophilic archaeon Halopelagius longus strain BC12-B1.</title>
        <authorList>
            <person name="Zhang X."/>
        </authorList>
    </citation>
    <scope>NUCLEOTIDE SEQUENCE [LARGE SCALE GENOMIC DNA]</scope>
    <source>
        <strain evidence="3 6">BC12-B1</strain>
    </source>
</reference>
<evidence type="ECO:0000313" key="5">
    <source>
        <dbReference type="Proteomes" id="UP000199289"/>
    </source>
</evidence>
<keyword evidence="6" id="KW-1185">Reference proteome</keyword>
<reference evidence="4" key="2">
    <citation type="submission" date="2016-10" db="EMBL/GenBank/DDBJ databases">
        <authorList>
            <person name="de Groot N.N."/>
        </authorList>
    </citation>
    <scope>NUCLEOTIDE SEQUENCE [LARGE SCALE GENOMIC DNA]</scope>
    <source>
        <strain evidence="4">CGMCC 1.12397</strain>
    </source>
</reference>
<feature type="region of interest" description="Disordered" evidence="1">
    <location>
        <begin position="1"/>
        <end position="23"/>
    </location>
</feature>
<accession>A0A1H0YJ00</accession>
<evidence type="ECO:0000313" key="4">
    <source>
        <dbReference type="EMBL" id="SDQ14891.1"/>
    </source>
</evidence>
<proteinExistence type="predicted"/>
<evidence type="ECO:0000256" key="1">
    <source>
        <dbReference type="SAM" id="MobiDB-lite"/>
    </source>
</evidence>
<dbReference type="EMBL" id="QQST01000001">
    <property type="protein sequence ID" value="RDI72507.1"/>
    <property type="molecule type" value="Genomic_DNA"/>
</dbReference>
<dbReference type="InterPro" id="IPR036388">
    <property type="entry name" value="WH-like_DNA-bd_sf"/>
</dbReference>
<name>A0A1H0YJ00_9EURY</name>
<dbReference type="InterPro" id="IPR055768">
    <property type="entry name" value="DUF7344"/>
</dbReference>
<evidence type="ECO:0000313" key="3">
    <source>
        <dbReference type="EMBL" id="RDI72507.1"/>
    </source>
</evidence>
<dbReference type="Pfam" id="PF24035">
    <property type="entry name" value="DUF7344"/>
    <property type="match status" value="1"/>
</dbReference>
<reference evidence="5" key="1">
    <citation type="submission" date="2016-10" db="EMBL/GenBank/DDBJ databases">
        <authorList>
            <person name="Varghese N."/>
            <person name="Submissions S."/>
        </authorList>
    </citation>
    <scope>NUCLEOTIDE SEQUENCE [LARGE SCALE GENOMIC DNA]</scope>
    <source>
        <strain evidence="5">CGMCC 1.12397</strain>
    </source>
</reference>
<dbReference type="Proteomes" id="UP000255421">
    <property type="component" value="Unassembled WGS sequence"/>
</dbReference>